<reference evidence="2 3" key="1">
    <citation type="journal article" date="2015" name="Genome Biol. Evol.">
        <title>Phylogenomic analyses indicate that early fungi evolved digesting cell walls of algal ancestors of land plants.</title>
        <authorList>
            <person name="Chang Y."/>
            <person name="Wang S."/>
            <person name="Sekimoto S."/>
            <person name="Aerts A.L."/>
            <person name="Choi C."/>
            <person name="Clum A."/>
            <person name="LaButti K.M."/>
            <person name="Lindquist E.A."/>
            <person name="Yee Ngan C."/>
            <person name="Ohm R.A."/>
            <person name="Salamov A.A."/>
            <person name="Grigoriev I.V."/>
            <person name="Spatafora J.W."/>
            <person name="Berbee M.L."/>
        </authorList>
    </citation>
    <scope>NUCLEOTIDE SEQUENCE [LARGE SCALE GENOMIC DNA]</scope>
    <source>
        <strain evidence="2 3">JEL478</strain>
    </source>
</reference>
<dbReference type="STRING" id="1344416.A0A139AJM8"/>
<proteinExistence type="predicted"/>
<dbReference type="EMBL" id="KQ965749">
    <property type="protein sequence ID" value="KXS16971.1"/>
    <property type="molecule type" value="Genomic_DNA"/>
</dbReference>
<feature type="non-terminal residue" evidence="2">
    <location>
        <position position="1"/>
    </location>
</feature>
<dbReference type="GO" id="GO:0005524">
    <property type="term" value="F:ATP binding"/>
    <property type="evidence" value="ECO:0007669"/>
    <property type="project" value="InterPro"/>
</dbReference>
<dbReference type="SUPFAM" id="SSF56112">
    <property type="entry name" value="Protein kinase-like (PK-like)"/>
    <property type="match status" value="1"/>
</dbReference>
<dbReference type="Gene3D" id="1.10.510.10">
    <property type="entry name" value="Transferase(Phosphotransferase) domain 1"/>
    <property type="match status" value="1"/>
</dbReference>
<dbReference type="InterPro" id="IPR011009">
    <property type="entry name" value="Kinase-like_dom_sf"/>
</dbReference>
<dbReference type="Proteomes" id="UP000070544">
    <property type="component" value="Unassembled WGS sequence"/>
</dbReference>
<dbReference type="PROSITE" id="PS50011">
    <property type="entry name" value="PROTEIN_KINASE_DOM"/>
    <property type="match status" value="1"/>
</dbReference>
<feature type="domain" description="Protein kinase" evidence="1">
    <location>
        <begin position="1"/>
        <end position="121"/>
    </location>
</feature>
<dbReference type="AlphaFoldDB" id="A0A139AJM8"/>
<protein>
    <recommendedName>
        <fullName evidence="1">Protein kinase domain-containing protein</fullName>
    </recommendedName>
</protein>
<organism evidence="2 3">
    <name type="scientific">Gonapodya prolifera (strain JEL478)</name>
    <name type="common">Monoblepharis prolifera</name>
    <dbReference type="NCBI Taxonomy" id="1344416"/>
    <lineage>
        <taxon>Eukaryota</taxon>
        <taxon>Fungi</taxon>
        <taxon>Fungi incertae sedis</taxon>
        <taxon>Chytridiomycota</taxon>
        <taxon>Chytridiomycota incertae sedis</taxon>
        <taxon>Monoblepharidomycetes</taxon>
        <taxon>Monoblepharidales</taxon>
        <taxon>Gonapodyaceae</taxon>
        <taxon>Gonapodya</taxon>
    </lineage>
</organism>
<evidence type="ECO:0000313" key="2">
    <source>
        <dbReference type="EMBL" id="KXS16971.1"/>
    </source>
</evidence>
<name>A0A139AJM8_GONPJ</name>
<feature type="non-terminal residue" evidence="2">
    <location>
        <position position="121"/>
    </location>
</feature>
<sequence length="121" mass="13713">LKIIDFGLARPYVDLTTGQPRPARSRAGFRGTAAYASPACHAGRDLGRVDDLWSWFYCLVEMMAGWLPWKGLAKLECAAHKDWHHTHPEVFLCADVEGPPEMRVLFEYISGLEFADEPDYE</sequence>
<keyword evidence="3" id="KW-1185">Reference proteome</keyword>
<dbReference type="OrthoDB" id="5579860at2759"/>
<evidence type="ECO:0000259" key="1">
    <source>
        <dbReference type="PROSITE" id="PS50011"/>
    </source>
</evidence>
<dbReference type="InterPro" id="IPR000719">
    <property type="entry name" value="Prot_kinase_dom"/>
</dbReference>
<evidence type="ECO:0000313" key="3">
    <source>
        <dbReference type="Proteomes" id="UP000070544"/>
    </source>
</evidence>
<dbReference type="InterPro" id="IPR050235">
    <property type="entry name" value="CK1_Ser-Thr_kinase"/>
</dbReference>
<dbReference type="PANTHER" id="PTHR11909">
    <property type="entry name" value="CASEIN KINASE-RELATED"/>
    <property type="match status" value="1"/>
</dbReference>
<accession>A0A139AJM8</accession>
<gene>
    <name evidence="2" type="ORF">M427DRAFT_91001</name>
</gene>
<dbReference type="GO" id="GO:0004672">
    <property type="term" value="F:protein kinase activity"/>
    <property type="evidence" value="ECO:0007669"/>
    <property type="project" value="InterPro"/>
</dbReference>